<evidence type="ECO:0000313" key="1">
    <source>
        <dbReference type="EMBL" id="MBB4618675.1"/>
    </source>
</evidence>
<dbReference type="RefSeq" id="WP_184115729.1">
    <property type="nucleotide sequence ID" value="NZ_JACHNY010000005.1"/>
</dbReference>
<accession>A0A7W7AM68</accession>
<dbReference type="Proteomes" id="UP000574769">
    <property type="component" value="Unassembled WGS sequence"/>
</dbReference>
<protein>
    <submittedName>
        <fullName evidence="1">Uncharacterized protein</fullName>
    </submittedName>
</protein>
<gene>
    <name evidence="1" type="ORF">GGQ96_002818</name>
</gene>
<organism evidence="1 2">
    <name type="scientific">Sphingomonas abaci</name>
    <dbReference type="NCBI Taxonomy" id="237611"/>
    <lineage>
        <taxon>Bacteria</taxon>
        <taxon>Pseudomonadati</taxon>
        <taxon>Pseudomonadota</taxon>
        <taxon>Alphaproteobacteria</taxon>
        <taxon>Sphingomonadales</taxon>
        <taxon>Sphingomonadaceae</taxon>
        <taxon>Sphingomonas</taxon>
    </lineage>
</organism>
<dbReference type="AlphaFoldDB" id="A0A7W7AM68"/>
<comment type="caution">
    <text evidence="1">The sequence shown here is derived from an EMBL/GenBank/DDBJ whole genome shotgun (WGS) entry which is preliminary data.</text>
</comment>
<sequence length="93" mass="9484">MKIAGKDVKITSPKDLNDQLVAATGCGAHEIETVLAAGPDRAARALRPFLEPDFLPGPELARAIAADPALIDGIRALYAKAGAPQPAAGGEAK</sequence>
<name>A0A7W7AM68_9SPHN</name>
<dbReference type="EMBL" id="JACHNY010000005">
    <property type="protein sequence ID" value="MBB4618675.1"/>
    <property type="molecule type" value="Genomic_DNA"/>
</dbReference>
<reference evidence="1 2" key="1">
    <citation type="submission" date="2020-08" db="EMBL/GenBank/DDBJ databases">
        <title>Genomic Encyclopedia of Type Strains, Phase IV (KMG-IV): sequencing the most valuable type-strain genomes for metagenomic binning, comparative biology and taxonomic classification.</title>
        <authorList>
            <person name="Goeker M."/>
        </authorList>
    </citation>
    <scope>NUCLEOTIDE SEQUENCE [LARGE SCALE GENOMIC DNA]</scope>
    <source>
        <strain evidence="1 2">DSM 15867</strain>
    </source>
</reference>
<keyword evidence="2" id="KW-1185">Reference proteome</keyword>
<evidence type="ECO:0000313" key="2">
    <source>
        <dbReference type="Proteomes" id="UP000574769"/>
    </source>
</evidence>
<proteinExistence type="predicted"/>